<dbReference type="EMBL" id="QJJQ01000001">
    <property type="protein sequence ID" value="PXW90655.1"/>
    <property type="molecule type" value="Genomic_DNA"/>
</dbReference>
<dbReference type="Gene3D" id="1.20.58.840">
    <property type="match status" value="1"/>
</dbReference>
<name>A0A2V3WEK4_9BACI</name>
<accession>A0A2V3WEK4</accession>
<dbReference type="Gene3D" id="1.10.510.10">
    <property type="entry name" value="Transferase(Phosphotransferase) domain 1"/>
    <property type="match status" value="1"/>
</dbReference>
<protein>
    <submittedName>
        <fullName evidence="2">Phosphotransferase family enzyme</fullName>
    </submittedName>
</protein>
<dbReference type="InterPro" id="IPR011009">
    <property type="entry name" value="Kinase-like_dom_sf"/>
</dbReference>
<dbReference type="AlphaFoldDB" id="A0A2V3WEK4"/>
<evidence type="ECO:0000259" key="1">
    <source>
        <dbReference type="Pfam" id="PF01636"/>
    </source>
</evidence>
<reference evidence="2 3" key="1">
    <citation type="submission" date="2018-05" db="EMBL/GenBank/DDBJ databases">
        <title>Genomic Encyclopedia of Type Strains, Phase IV (KMG-IV): sequencing the most valuable type-strain genomes for metagenomic binning, comparative biology and taxonomic classification.</title>
        <authorList>
            <person name="Goeker M."/>
        </authorList>
    </citation>
    <scope>NUCLEOTIDE SEQUENCE [LARGE SCALE GENOMIC DNA]</scope>
    <source>
        <strain evidence="2 3">DSM 28556</strain>
    </source>
</reference>
<dbReference type="Pfam" id="PF01636">
    <property type="entry name" value="APH"/>
    <property type="match status" value="1"/>
</dbReference>
<dbReference type="Proteomes" id="UP000247978">
    <property type="component" value="Unassembled WGS sequence"/>
</dbReference>
<sequence length="314" mass="37083">MDKMKKIVKENYHVDIENIVKQKGGWASLAYKVFDRNQSYFLKVYEKRRASTPNLTALIDKYVPIMVWILNNTRLKGKISVPFITRDGGYKCEDEDGIYLLYDYIDGETIGNRDLRGDQVHQLAEIITELHLYGEEIPIETATIKEDFYVPFLQALRDILNKKMNNFPSDVRELINPHVNQINDLIHTIEKLSVRLKNSEVRMVLCHTDLHYWNLMESGKQLMLIDWEGLKLAPVEADLMFLVDKPYFNQFINIYQKTHSNFSINPDALQFYLGRRKLEDLWEFLEQLLFDEQNEQERIMTMNYLKETLSTIGQ</sequence>
<gene>
    <name evidence="2" type="ORF">DFR56_101569</name>
</gene>
<dbReference type="OrthoDB" id="1645186at2"/>
<evidence type="ECO:0000313" key="3">
    <source>
        <dbReference type="Proteomes" id="UP000247978"/>
    </source>
</evidence>
<feature type="domain" description="Aminoglycoside phosphotransferase" evidence="1">
    <location>
        <begin position="24"/>
        <end position="245"/>
    </location>
</feature>
<organism evidence="2 3">
    <name type="scientific">Pseudogracilibacillus auburnensis</name>
    <dbReference type="NCBI Taxonomy" id="1494959"/>
    <lineage>
        <taxon>Bacteria</taxon>
        <taxon>Bacillati</taxon>
        <taxon>Bacillota</taxon>
        <taxon>Bacilli</taxon>
        <taxon>Bacillales</taxon>
        <taxon>Bacillaceae</taxon>
        <taxon>Pseudogracilibacillus</taxon>
    </lineage>
</organism>
<dbReference type="SUPFAM" id="SSF56112">
    <property type="entry name" value="Protein kinase-like (PK-like)"/>
    <property type="match status" value="1"/>
</dbReference>
<dbReference type="Gene3D" id="3.30.200.20">
    <property type="entry name" value="Phosphorylase Kinase, domain 1"/>
    <property type="match status" value="1"/>
</dbReference>
<dbReference type="GO" id="GO:0016740">
    <property type="term" value="F:transferase activity"/>
    <property type="evidence" value="ECO:0007669"/>
    <property type="project" value="UniProtKB-KW"/>
</dbReference>
<dbReference type="RefSeq" id="WP_110393896.1">
    <property type="nucleotide sequence ID" value="NZ_JBHUHB010000001.1"/>
</dbReference>
<comment type="caution">
    <text evidence="2">The sequence shown here is derived from an EMBL/GenBank/DDBJ whole genome shotgun (WGS) entry which is preliminary data.</text>
</comment>
<dbReference type="InterPro" id="IPR002575">
    <property type="entry name" value="Aminoglycoside_PTrfase"/>
</dbReference>
<keyword evidence="2" id="KW-0808">Transferase</keyword>
<proteinExistence type="predicted"/>
<keyword evidence="3" id="KW-1185">Reference proteome</keyword>
<evidence type="ECO:0000313" key="2">
    <source>
        <dbReference type="EMBL" id="PXW90655.1"/>
    </source>
</evidence>